<comment type="catalytic activity">
    <reaction evidence="6">
        <text>L-glutaminyl-[protein] + H2O = L-glutamyl-[protein] + NH4(+)</text>
        <dbReference type="Rhea" id="RHEA:16441"/>
        <dbReference type="Rhea" id="RHEA-COMP:10207"/>
        <dbReference type="Rhea" id="RHEA-COMP:10208"/>
        <dbReference type="ChEBI" id="CHEBI:15377"/>
        <dbReference type="ChEBI" id="CHEBI:28938"/>
        <dbReference type="ChEBI" id="CHEBI:29973"/>
        <dbReference type="ChEBI" id="CHEBI:30011"/>
        <dbReference type="EC" id="3.5.1.44"/>
    </reaction>
</comment>
<feature type="active site" evidence="6 7">
    <location>
        <position position="216"/>
    </location>
</feature>
<comment type="PTM">
    <text evidence="6">Phosphorylated by CheA. Phosphorylation of the N-terminal regulatory domain activates the methylesterase activity.</text>
</comment>
<feature type="compositionally biased region" description="Low complexity" evidence="9">
    <location>
        <begin position="148"/>
        <end position="169"/>
    </location>
</feature>
<feature type="region of interest" description="Disordered" evidence="9">
    <location>
        <begin position="148"/>
        <end position="178"/>
    </location>
</feature>
<evidence type="ECO:0000256" key="4">
    <source>
        <dbReference type="ARBA" id="ARBA00022801"/>
    </source>
</evidence>
<dbReference type="Pfam" id="PF01339">
    <property type="entry name" value="CheB_methylest"/>
    <property type="match status" value="1"/>
</dbReference>
<dbReference type="AlphaFoldDB" id="A0A370FK26"/>
<feature type="domain" description="Response regulatory" evidence="10">
    <location>
        <begin position="7"/>
        <end position="124"/>
    </location>
</feature>
<name>A0A370FK26_9BURK</name>
<evidence type="ECO:0000256" key="5">
    <source>
        <dbReference type="ARBA" id="ARBA00048267"/>
    </source>
</evidence>
<dbReference type="InterPro" id="IPR011006">
    <property type="entry name" value="CheY-like_superfamily"/>
</dbReference>
<dbReference type="GO" id="GO:0005737">
    <property type="term" value="C:cytoplasm"/>
    <property type="evidence" value="ECO:0007669"/>
    <property type="project" value="UniProtKB-SubCell"/>
</dbReference>
<dbReference type="NCBIfam" id="NF001965">
    <property type="entry name" value="PRK00742.1"/>
    <property type="match status" value="1"/>
</dbReference>
<dbReference type="Gene3D" id="3.40.50.2300">
    <property type="match status" value="1"/>
</dbReference>
<dbReference type="PANTHER" id="PTHR42872">
    <property type="entry name" value="PROTEIN-GLUTAMATE METHYLESTERASE/PROTEIN-GLUTAMINE GLUTAMINASE"/>
    <property type="match status" value="1"/>
</dbReference>
<dbReference type="EC" id="3.5.1.44" evidence="6"/>
<keyword evidence="13" id="KW-1185">Reference proteome</keyword>
<evidence type="ECO:0000313" key="13">
    <source>
        <dbReference type="Proteomes" id="UP000255265"/>
    </source>
</evidence>
<keyword evidence="3 6" id="KW-0597">Phosphoprotein</keyword>
<organism evidence="12 13">
    <name type="scientific">Pseudacidovorax intermedius</name>
    <dbReference type="NCBI Taxonomy" id="433924"/>
    <lineage>
        <taxon>Bacteria</taxon>
        <taxon>Pseudomonadati</taxon>
        <taxon>Pseudomonadota</taxon>
        <taxon>Betaproteobacteria</taxon>
        <taxon>Burkholderiales</taxon>
        <taxon>Comamonadaceae</taxon>
        <taxon>Pseudacidovorax</taxon>
    </lineage>
</organism>
<dbReference type="SMART" id="SM00448">
    <property type="entry name" value="REC"/>
    <property type="match status" value="1"/>
</dbReference>
<dbReference type="PROSITE" id="PS50110">
    <property type="entry name" value="RESPONSE_REGULATORY"/>
    <property type="match status" value="1"/>
</dbReference>
<protein>
    <recommendedName>
        <fullName evidence="6">Protein-glutamate methylesterase/protein-glutamine glutaminase</fullName>
        <ecNumber evidence="6">3.1.1.61</ecNumber>
        <ecNumber evidence="6">3.5.1.44</ecNumber>
    </recommendedName>
</protein>
<evidence type="ECO:0000259" key="11">
    <source>
        <dbReference type="PROSITE" id="PS50122"/>
    </source>
</evidence>
<comment type="similarity">
    <text evidence="6">Belongs to the CheB family.</text>
</comment>
<evidence type="ECO:0000256" key="2">
    <source>
        <dbReference type="ARBA" id="ARBA00022500"/>
    </source>
</evidence>
<comment type="catalytic activity">
    <reaction evidence="5 6">
        <text>[protein]-L-glutamate 5-O-methyl ester + H2O = L-glutamyl-[protein] + methanol + H(+)</text>
        <dbReference type="Rhea" id="RHEA:23236"/>
        <dbReference type="Rhea" id="RHEA-COMP:10208"/>
        <dbReference type="Rhea" id="RHEA-COMP:10311"/>
        <dbReference type="ChEBI" id="CHEBI:15377"/>
        <dbReference type="ChEBI" id="CHEBI:15378"/>
        <dbReference type="ChEBI" id="CHEBI:17790"/>
        <dbReference type="ChEBI" id="CHEBI:29973"/>
        <dbReference type="ChEBI" id="CHEBI:82795"/>
        <dbReference type="EC" id="3.1.1.61"/>
    </reaction>
</comment>
<dbReference type="CDD" id="cd16432">
    <property type="entry name" value="CheB_Rec"/>
    <property type="match status" value="1"/>
</dbReference>
<dbReference type="Pfam" id="PF00072">
    <property type="entry name" value="Response_reg"/>
    <property type="match status" value="1"/>
</dbReference>
<dbReference type="InterPro" id="IPR008248">
    <property type="entry name" value="CheB-like"/>
</dbReference>
<dbReference type="RefSeq" id="WP_114802706.1">
    <property type="nucleotide sequence ID" value="NZ_QQAV01000003.1"/>
</dbReference>
<accession>A0A370FK26</accession>
<dbReference type="GO" id="GO:0050568">
    <property type="term" value="F:protein-glutamine glutaminase activity"/>
    <property type="evidence" value="ECO:0007669"/>
    <property type="project" value="UniProtKB-UniRule"/>
</dbReference>
<dbReference type="GO" id="GO:0006935">
    <property type="term" value="P:chemotaxis"/>
    <property type="evidence" value="ECO:0007669"/>
    <property type="project" value="UniProtKB-UniRule"/>
</dbReference>
<dbReference type="EC" id="3.1.1.61" evidence="6"/>
<dbReference type="PIRSF" id="PIRSF000876">
    <property type="entry name" value="RR_chemtxs_CheB"/>
    <property type="match status" value="1"/>
</dbReference>
<feature type="domain" description="CheB-type methylesterase" evidence="11">
    <location>
        <begin position="178"/>
        <end position="371"/>
    </location>
</feature>
<dbReference type="PANTHER" id="PTHR42872:SF6">
    <property type="entry name" value="PROTEIN-GLUTAMATE METHYLESTERASE_PROTEIN-GLUTAMINE GLUTAMINASE"/>
    <property type="match status" value="1"/>
</dbReference>
<sequence length="375" mass="38704">MPDERLRILVVDDSALVRQVLCAIIDAQPDMQAVGTAGDAAAARSRIVALAPDALTLDIQLPGMNGLDFLRELAGGPPLPVLIVATPTEAEVQVARQARALGACGVLPKPRLGVAQGLRDDGDAICQALRQAVQEARAARAAETARARSAAATVRADDGAAAGADRGPGPAAPPGRRAWRGERVIVAGASTGGTEALLQFLAQLPPHCPPVLVVQHMPAGFTRSFADRLDRHLPLRVAEACDGEPLRAGQALIAPGSHHLAVRRGEQGRLEAALLATSPVNRHRPSVDVLFDSAARLLGRRACGVLMTGMGRDGAAGLLALRRAGALTYAQDEASCVVFGMPREAIALGAAGRVLPLAQLGEALMQDLGDADAAA</sequence>
<comment type="subcellular location">
    <subcellularLocation>
        <location evidence="6">Cytoplasm</location>
    </subcellularLocation>
</comment>
<dbReference type="GO" id="GO:0000156">
    <property type="term" value="F:phosphorelay response regulator activity"/>
    <property type="evidence" value="ECO:0007669"/>
    <property type="project" value="InterPro"/>
</dbReference>
<feature type="modified residue" description="4-aspartylphosphate" evidence="6 8">
    <location>
        <position position="58"/>
    </location>
</feature>
<dbReference type="OrthoDB" id="9793421at2"/>
<dbReference type="Proteomes" id="UP000255265">
    <property type="component" value="Unassembled WGS sequence"/>
</dbReference>
<evidence type="ECO:0000256" key="9">
    <source>
        <dbReference type="SAM" id="MobiDB-lite"/>
    </source>
</evidence>
<keyword evidence="1 6" id="KW-0963">Cytoplasm</keyword>
<reference evidence="12 13" key="1">
    <citation type="submission" date="2018-07" db="EMBL/GenBank/DDBJ databases">
        <title>Genomic Encyclopedia of Type Strains, Phase IV (KMG-IV): sequencing the most valuable type-strain genomes for metagenomic binning, comparative biology and taxonomic classification.</title>
        <authorList>
            <person name="Goeker M."/>
        </authorList>
    </citation>
    <scope>NUCLEOTIDE SEQUENCE [LARGE SCALE GENOMIC DNA]</scope>
    <source>
        <strain evidence="12 13">DSM 21352</strain>
    </source>
</reference>
<dbReference type="EMBL" id="QQAV01000003">
    <property type="protein sequence ID" value="RDI26129.1"/>
    <property type="molecule type" value="Genomic_DNA"/>
</dbReference>
<dbReference type="SUPFAM" id="SSF52172">
    <property type="entry name" value="CheY-like"/>
    <property type="match status" value="1"/>
</dbReference>
<evidence type="ECO:0000256" key="6">
    <source>
        <dbReference type="HAMAP-Rule" id="MF_00099"/>
    </source>
</evidence>
<comment type="domain">
    <text evidence="6">Contains a C-terminal catalytic domain, and an N-terminal region which modulates catalytic activity.</text>
</comment>
<feature type="active site" evidence="6 7">
    <location>
        <position position="190"/>
    </location>
</feature>
<evidence type="ECO:0000256" key="8">
    <source>
        <dbReference type="PROSITE-ProRule" id="PRU00169"/>
    </source>
</evidence>
<evidence type="ECO:0000256" key="1">
    <source>
        <dbReference type="ARBA" id="ARBA00022490"/>
    </source>
</evidence>
<evidence type="ECO:0000256" key="7">
    <source>
        <dbReference type="PROSITE-ProRule" id="PRU00050"/>
    </source>
</evidence>
<dbReference type="InterPro" id="IPR035909">
    <property type="entry name" value="CheB_C"/>
</dbReference>
<comment type="function">
    <text evidence="6">Involved in chemotaxis. Part of a chemotaxis signal transduction system that modulates chemotaxis in response to various stimuli. Catalyzes the demethylation of specific methylglutamate residues introduced into the chemoreceptors (methyl-accepting chemotaxis proteins or MCP) by CheR. Also mediates the irreversible deamidation of specific glutamine residues to glutamic acid.</text>
</comment>
<dbReference type="Gene3D" id="3.40.50.180">
    <property type="entry name" value="Methylesterase CheB, C-terminal domain"/>
    <property type="match status" value="1"/>
</dbReference>
<dbReference type="InterPro" id="IPR000673">
    <property type="entry name" value="Sig_transdc_resp-reg_Me-estase"/>
</dbReference>
<dbReference type="PROSITE" id="PS50122">
    <property type="entry name" value="CHEB"/>
    <property type="match status" value="1"/>
</dbReference>
<dbReference type="CDD" id="cd17541">
    <property type="entry name" value="REC_CheB-like"/>
    <property type="match status" value="1"/>
</dbReference>
<evidence type="ECO:0000259" key="10">
    <source>
        <dbReference type="PROSITE" id="PS50110"/>
    </source>
</evidence>
<dbReference type="InterPro" id="IPR001789">
    <property type="entry name" value="Sig_transdc_resp-reg_receiver"/>
</dbReference>
<comment type="caution">
    <text evidence="12">The sequence shown here is derived from an EMBL/GenBank/DDBJ whole genome shotgun (WGS) entry which is preliminary data.</text>
</comment>
<feature type="active site" evidence="6 7">
    <location>
        <position position="313"/>
    </location>
</feature>
<dbReference type="GO" id="GO:0008984">
    <property type="term" value="F:protein-glutamate methylesterase activity"/>
    <property type="evidence" value="ECO:0007669"/>
    <property type="project" value="UniProtKB-UniRule"/>
</dbReference>
<evidence type="ECO:0000256" key="3">
    <source>
        <dbReference type="ARBA" id="ARBA00022553"/>
    </source>
</evidence>
<evidence type="ECO:0000313" key="12">
    <source>
        <dbReference type="EMBL" id="RDI26129.1"/>
    </source>
</evidence>
<keyword evidence="4 6" id="KW-0378">Hydrolase</keyword>
<keyword evidence="2 6" id="KW-0145">Chemotaxis</keyword>
<proteinExistence type="inferred from homology"/>
<dbReference type="SUPFAM" id="SSF52738">
    <property type="entry name" value="Methylesterase CheB, C-terminal domain"/>
    <property type="match status" value="1"/>
</dbReference>
<gene>
    <name evidence="6" type="primary">cheB</name>
    <name evidence="12" type="ORF">DFR41_103286</name>
</gene>
<dbReference type="HAMAP" id="MF_00099">
    <property type="entry name" value="CheB_chemtxs"/>
    <property type="match status" value="1"/>
</dbReference>